<dbReference type="GO" id="GO:0008641">
    <property type="term" value="F:ubiquitin-like modifier activating enzyme activity"/>
    <property type="evidence" value="ECO:0007669"/>
    <property type="project" value="InterPro"/>
</dbReference>
<dbReference type="GO" id="GO:0061503">
    <property type="term" value="F:tRNA threonylcarbamoyladenosine dehydratase"/>
    <property type="evidence" value="ECO:0007669"/>
    <property type="project" value="TreeGrafter"/>
</dbReference>
<dbReference type="Proteomes" id="UP000273154">
    <property type="component" value="Chromosome"/>
</dbReference>
<proteinExistence type="predicted"/>
<dbReference type="SUPFAM" id="SSF69572">
    <property type="entry name" value="Activating enzymes of the ubiquitin-like proteins"/>
    <property type="match status" value="1"/>
</dbReference>
<feature type="domain" description="THIF-type NAD/FAD binding fold" evidence="2">
    <location>
        <begin position="34"/>
        <end position="275"/>
    </location>
</feature>
<dbReference type="InterPro" id="IPR045886">
    <property type="entry name" value="ThiF/MoeB/HesA"/>
</dbReference>
<evidence type="ECO:0000313" key="3">
    <source>
        <dbReference type="EMBL" id="BBH50037.1"/>
    </source>
</evidence>
<dbReference type="GeneID" id="88848754"/>
<dbReference type="InterPro" id="IPR035985">
    <property type="entry name" value="Ubiquitin-activating_enz"/>
</dbReference>
<reference evidence="4" key="1">
    <citation type="submission" date="2018-11" db="EMBL/GenBank/DDBJ databases">
        <title>Comparative genomics of Parolsenella catena and Libanicoccus massiliensis: Reclassification of Libanicoccus massiliensis as Parolsenella massiliensis comb. nov.</title>
        <authorList>
            <person name="Sakamoto M."/>
            <person name="Ikeyama N."/>
            <person name="Murakami T."/>
            <person name="Mori H."/>
            <person name="Yuki M."/>
            <person name="Ohkuma M."/>
        </authorList>
    </citation>
    <scope>NUCLEOTIDE SEQUENCE [LARGE SCALE GENOMIC DNA]</scope>
    <source>
        <strain evidence="4">JCM 31932</strain>
    </source>
</reference>
<dbReference type="PANTHER" id="PTHR43267">
    <property type="entry name" value="TRNA THREONYLCARBAMOYLADENOSINE DEHYDRATASE"/>
    <property type="match status" value="1"/>
</dbReference>
<accession>A0A3G9JX22</accession>
<dbReference type="CDD" id="cd00755">
    <property type="entry name" value="YgdL_like"/>
    <property type="match status" value="1"/>
</dbReference>
<organism evidence="3 4">
    <name type="scientific">Parolsenella catena</name>
    <dbReference type="NCBI Taxonomy" id="2003188"/>
    <lineage>
        <taxon>Bacteria</taxon>
        <taxon>Bacillati</taxon>
        <taxon>Actinomycetota</taxon>
        <taxon>Coriobacteriia</taxon>
        <taxon>Coriobacteriales</taxon>
        <taxon>Atopobiaceae</taxon>
        <taxon>Parolsenella</taxon>
    </lineage>
</organism>
<dbReference type="InterPro" id="IPR000594">
    <property type="entry name" value="ThiF_NAD_FAD-bd"/>
</dbReference>
<gene>
    <name evidence="3" type="ORF">Pcatena_06240</name>
</gene>
<dbReference type="EMBL" id="AP019367">
    <property type="protein sequence ID" value="BBH50037.1"/>
    <property type="molecule type" value="Genomic_DNA"/>
</dbReference>
<feature type="region of interest" description="Disordered" evidence="1">
    <location>
        <begin position="1"/>
        <end position="23"/>
    </location>
</feature>
<evidence type="ECO:0000259" key="2">
    <source>
        <dbReference type="Pfam" id="PF00899"/>
    </source>
</evidence>
<dbReference type="AlphaFoldDB" id="A0A3G9JX22"/>
<protein>
    <submittedName>
        <fullName evidence="3">tRNA cyclic N6-threonylcarbamoyladenosine(37) synthase TcdA</fullName>
    </submittedName>
</protein>
<dbReference type="KEGG" id="pcat:Pcatena_06240"/>
<dbReference type="GO" id="GO:0061504">
    <property type="term" value="P:cyclic threonylcarbamoyladenosine biosynthetic process"/>
    <property type="evidence" value="ECO:0007669"/>
    <property type="project" value="TreeGrafter"/>
</dbReference>
<evidence type="ECO:0000313" key="4">
    <source>
        <dbReference type="Proteomes" id="UP000273154"/>
    </source>
</evidence>
<keyword evidence="4" id="KW-1185">Reference proteome</keyword>
<name>A0A3G9JX22_9ACTN</name>
<feature type="compositionally biased region" description="Polar residues" evidence="1">
    <location>
        <begin position="1"/>
        <end position="12"/>
    </location>
</feature>
<dbReference type="Pfam" id="PF00899">
    <property type="entry name" value="ThiF"/>
    <property type="match status" value="1"/>
</dbReference>
<dbReference type="RefSeq" id="WP_232619888.1">
    <property type="nucleotide sequence ID" value="NZ_AP019367.1"/>
</dbReference>
<dbReference type="Gene3D" id="3.40.50.720">
    <property type="entry name" value="NAD(P)-binding Rossmann-like Domain"/>
    <property type="match status" value="1"/>
</dbReference>
<evidence type="ECO:0000256" key="1">
    <source>
        <dbReference type="SAM" id="MobiDB-lite"/>
    </source>
</evidence>
<dbReference type="PANTHER" id="PTHR43267:SF1">
    <property type="entry name" value="TRNA THREONYLCARBAMOYLADENOSINE DEHYDRATASE"/>
    <property type="match status" value="1"/>
</dbReference>
<sequence>MSETTTNKQTGATLGEPTQAAGAADDITTRLRPIFTGEGLARIQGSRVLVIGLGGVGSSCVEALARACVGELFLVDRDTVDASNLNRQALAFESTVGRVKADVMREMVREINPRCRVECRQSYVTKESLPEVLAWAGAEVDGQGQVVGRGRLDYVVDAIDTITQKIELARLTWGANIPEVSSMGAANKLDPEKFALADISKTHGCRMARTIRRECSRRGVRHLEVLYSPEEPVRPRPVAGSSHGGLSNLGTASYMPPIMGQMVAGRVIRALIGYEPWRWDRGER</sequence>